<sequence length="392" mass="44816">MNCLQRPCRECGEEGHLEVECRNRNRYSALEDWEAALGFEASREEEREAIGEEHFIEEDLEGDALDEEEEGDEGGDAGDGDVEFETKERRVDPLPPTGKVVYDDAYRKAIQEDKAKREKAQREQEAFIDASSEAVKSLLVKNAKLALQFGKQLTPEHLLKLFKDILKKAVSYGHPALDGIVLAAAGIDKPKQTCNICIEYKPALDRKALPKFVLANDLWTGEAPGCLKDLTLVERMLIARYHIRQVILKLDMAGRDPTRLPSDQLHNPEDTRQSGIVGHVCIVPHEVVSTFQGIAWSLRERLENLEENFRLKVIFSSPTRQMPSMREVEHVNVGFRPMKVLRAMHWLLHHNVIYQDLTIDYGAFESEWEDVYYNEEAFVIPAFVKRMIEESI</sequence>
<dbReference type="VEuPathDB" id="CryptoDB:Cvel_8310"/>
<keyword evidence="1" id="KW-0862">Zinc</keyword>
<proteinExistence type="predicted"/>
<dbReference type="Pfam" id="PF20209">
    <property type="entry name" value="DUF6570"/>
    <property type="match status" value="1"/>
</dbReference>
<name>A0A0G4HSP8_9ALVE</name>
<evidence type="ECO:0000256" key="2">
    <source>
        <dbReference type="SAM" id="MobiDB-lite"/>
    </source>
</evidence>
<gene>
    <name evidence="4" type="ORF">Cvel_8310</name>
</gene>
<evidence type="ECO:0000259" key="3">
    <source>
        <dbReference type="PROSITE" id="PS50158"/>
    </source>
</evidence>
<evidence type="ECO:0000313" key="4">
    <source>
        <dbReference type="EMBL" id="CEM47372.1"/>
    </source>
</evidence>
<dbReference type="PROSITE" id="PS50158">
    <property type="entry name" value="ZF_CCHC"/>
    <property type="match status" value="1"/>
</dbReference>
<dbReference type="InterPro" id="IPR001878">
    <property type="entry name" value="Znf_CCHC"/>
</dbReference>
<feature type="domain" description="CCHC-type" evidence="3">
    <location>
        <begin position="8"/>
        <end position="23"/>
    </location>
</feature>
<dbReference type="GO" id="GO:0003676">
    <property type="term" value="F:nucleic acid binding"/>
    <property type="evidence" value="ECO:0007669"/>
    <property type="project" value="InterPro"/>
</dbReference>
<feature type="compositionally biased region" description="Acidic residues" evidence="2">
    <location>
        <begin position="55"/>
        <end position="83"/>
    </location>
</feature>
<protein>
    <recommendedName>
        <fullName evidence="3">CCHC-type domain-containing protein</fullName>
    </recommendedName>
</protein>
<dbReference type="GO" id="GO:0008270">
    <property type="term" value="F:zinc ion binding"/>
    <property type="evidence" value="ECO:0007669"/>
    <property type="project" value="UniProtKB-KW"/>
</dbReference>
<keyword evidence="1" id="KW-0479">Metal-binding</keyword>
<keyword evidence="1" id="KW-0863">Zinc-finger</keyword>
<dbReference type="AlphaFoldDB" id="A0A0G4HSP8"/>
<reference evidence="4" key="1">
    <citation type="submission" date="2014-11" db="EMBL/GenBank/DDBJ databases">
        <authorList>
            <person name="Otto D Thomas"/>
            <person name="Naeem Raeece"/>
        </authorList>
    </citation>
    <scope>NUCLEOTIDE SEQUENCE</scope>
</reference>
<feature type="region of interest" description="Disordered" evidence="2">
    <location>
        <begin position="42"/>
        <end position="96"/>
    </location>
</feature>
<dbReference type="InterPro" id="IPR046700">
    <property type="entry name" value="DUF6570"/>
</dbReference>
<evidence type="ECO:0000256" key="1">
    <source>
        <dbReference type="PROSITE-ProRule" id="PRU00047"/>
    </source>
</evidence>
<accession>A0A0G4HSP8</accession>
<organism evidence="4">
    <name type="scientific">Chromera velia CCMP2878</name>
    <dbReference type="NCBI Taxonomy" id="1169474"/>
    <lineage>
        <taxon>Eukaryota</taxon>
        <taxon>Sar</taxon>
        <taxon>Alveolata</taxon>
        <taxon>Colpodellida</taxon>
        <taxon>Chromeraceae</taxon>
        <taxon>Chromera</taxon>
    </lineage>
</organism>
<dbReference type="EMBL" id="CDMZ01003725">
    <property type="protein sequence ID" value="CEM47372.1"/>
    <property type="molecule type" value="Genomic_DNA"/>
</dbReference>
<feature type="compositionally biased region" description="Basic and acidic residues" evidence="2">
    <location>
        <begin position="42"/>
        <end position="54"/>
    </location>
</feature>